<evidence type="ECO:0000256" key="1">
    <source>
        <dbReference type="ARBA" id="ARBA00004651"/>
    </source>
</evidence>
<feature type="transmembrane region" description="Helical" evidence="6">
    <location>
        <begin position="194"/>
        <end position="214"/>
    </location>
</feature>
<evidence type="ECO:0000313" key="7">
    <source>
        <dbReference type="EMBL" id="MFC5665496.1"/>
    </source>
</evidence>
<evidence type="ECO:0000313" key="8">
    <source>
        <dbReference type="Proteomes" id="UP001595975"/>
    </source>
</evidence>
<feature type="transmembrane region" description="Helical" evidence="6">
    <location>
        <begin position="21"/>
        <end position="43"/>
    </location>
</feature>
<dbReference type="RefSeq" id="WP_380227184.1">
    <property type="nucleotide sequence ID" value="NZ_JBHSOF010000028.1"/>
</dbReference>
<keyword evidence="5 6" id="KW-0472">Membrane</keyword>
<keyword evidence="8" id="KW-1185">Reference proteome</keyword>
<keyword evidence="2" id="KW-1003">Cell membrane</keyword>
<feature type="transmembrane region" description="Helical" evidence="6">
    <location>
        <begin position="55"/>
        <end position="77"/>
    </location>
</feature>
<protein>
    <submittedName>
        <fullName evidence="7">Lipopolysaccharide biosynthesis protein</fullName>
    </submittedName>
</protein>
<evidence type="ECO:0000256" key="2">
    <source>
        <dbReference type="ARBA" id="ARBA00022475"/>
    </source>
</evidence>
<feature type="transmembrane region" description="Helical" evidence="6">
    <location>
        <begin position="98"/>
        <end position="124"/>
    </location>
</feature>
<dbReference type="EMBL" id="JBHSOF010000028">
    <property type="protein sequence ID" value="MFC5665496.1"/>
    <property type="molecule type" value="Genomic_DNA"/>
</dbReference>
<name>A0ABW0X4X5_9ACTN</name>
<organism evidence="7 8">
    <name type="scientific">Kitasatospora misakiensis</name>
    <dbReference type="NCBI Taxonomy" id="67330"/>
    <lineage>
        <taxon>Bacteria</taxon>
        <taxon>Bacillati</taxon>
        <taxon>Actinomycetota</taxon>
        <taxon>Actinomycetes</taxon>
        <taxon>Kitasatosporales</taxon>
        <taxon>Streptomycetaceae</taxon>
        <taxon>Kitasatospora</taxon>
    </lineage>
</organism>
<dbReference type="PANTHER" id="PTHR30250:SF11">
    <property type="entry name" value="O-ANTIGEN TRANSPORTER-RELATED"/>
    <property type="match status" value="1"/>
</dbReference>
<sequence>MNSEGSTATGRRSPLAKLLSALPPGTQLVIGGTVLLGAASYVHLMAAGYTLSKPAMASVSLLWTILMSVGLGLFFPVEQELTRIVAARVVAGQGVAPVLRRTLAITVGMLVLLVGGMAVAVGPLADTFFDGRKDMVLALAAAFVAMAAGNVTRGVLAGLGRFGAYGTQLAVDGALRIAIAVGCAVGHVRSPLVFALILVVAPIVAALVTLPPLLSGVRQGPQAAWSALTSGLAPLVASTLLSQVVVNAAVVSTQLLAPDNAALVAGLLNAVVLARVPLFVFGSLQASLLAGLSSTAAAGDRAGFSKLLGRTCVVVTVLGLAGGIPATVLGPWLIQVLFKADDVLGSLDFLLMSAGTLCYMLAMVLGQALLVLHRHRLQLLGWALGTVALIVITLVPGPIATRVCLAYTLGSLTAVVCMFAAVRLTFLREPPAAQAGADPSARPSLVDTV</sequence>
<keyword evidence="3 6" id="KW-0812">Transmembrane</keyword>
<gene>
    <name evidence="7" type="ORF">ACFP3U_21275</name>
</gene>
<evidence type="ECO:0000256" key="3">
    <source>
        <dbReference type="ARBA" id="ARBA00022692"/>
    </source>
</evidence>
<comment type="subcellular location">
    <subcellularLocation>
        <location evidence="1">Cell membrane</location>
        <topology evidence="1">Multi-pass membrane protein</topology>
    </subcellularLocation>
</comment>
<feature type="transmembrane region" description="Helical" evidence="6">
    <location>
        <begin position="262"/>
        <end position="286"/>
    </location>
</feature>
<feature type="transmembrane region" description="Helical" evidence="6">
    <location>
        <begin position="307"/>
        <end position="329"/>
    </location>
</feature>
<comment type="caution">
    <text evidence="7">The sequence shown here is derived from an EMBL/GenBank/DDBJ whole genome shotgun (WGS) entry which is preliminary data.</text>
</comment>
<feature type="transmembrane region" description="Helical" evidence="6">
    <location>
        <begin position="349"/>
        <end position="372"/>
    </location>
</feature>
<feature type="transmembrane region" description="Helical" evidence="6">
    <location>
        <begin position="379"/>
        <end position="399"/>
    </location>
</feature>
<evidence type="ECO:0000256" key="6">
    <source>
        <dbReference type="SAM" id="Phobius"/>
    </source>
</evidence>
<feature type="transmembrane region" description="Helical" evidence="6">
    <location>
        <begin position="136"/>
        <end position="157"/>
    </location>
</feature>
<dbReference type="InterPro" id="IPR050833">
    <property type="entry name" value="Poly_Biosynth_Transport"/>
</dbReference>
<dbReference type="PANTHER" id="PTHR30250">
    <property type="entry name" value="PST FAMILY PREDICTED COLANIC ACID TRANSPORTER"/>
    <property type="match status" value="1"/>
</dbReference>
<proteinExistence type="predicted"/>
<accession>A0ABW0X4X5</accession>
<evidence type="ECO:0000256" key="5">
    <source>
        <dbReference type="ARBA" id="ARBA00023136"/>
    </source>
</evidence>
<feature type="transmembrane region" description="Helical" evidence="6">
    <location>
        <begin position="405"/>
        <end position="426"/>
    </location>
</feature>
<dbReference type="Proteomes" id="UP001595975">
    <property type="component" value="Unassembled WGS sequence"/>
</dbReference>
<reference evidence="8" key="1">
    <citation type="journal article" date="2019" name="Int. J. Syst. Evol. Microbiol.">
        <title>The Global Catalogue of Microorganisms (GCM) 10K type strain sequencing project: providing services to taxonomists for standard genome sequencing and annotation.</title>
        <authorList>
            <consortium name="The Broad Institute Genomics Platform"/>
            <consortium name="The Broad Institute Genome Sequencing Center for Infectious Disease"/>
            <person name="Wu L."/>
            <person name="Ma J."/>
        </authorList>
    </citation>
    <scope>NUCLEOTIDE SEQUENCE [LARGE SCALE GENOMIC DNA]</scope>
    <source>
        <strain evidence="8">CGMCC 4.1437</strain>
    </source>
</reference>
<evidence type="ECO:0000256" key="4">
    <source>
        <dbReference type="ARBA" id="ARBA00022989"/>
    </source>
</evidence>
<keyword evidence="4 6" id="KW-1133">Transmembrane helix</keyword>